<dbReference type="PANTHER" id="PTHR43756:SF5">
    <property type="entry name" value="CHOLINE MONOOXYGENASE, CHLOROPLASTIC"/>
    <property type="match status" value="1"/>
</dbReference>
<dbReference type="GO" id="GO:0051213">
    <property type="term" value="F:dioxygenase activity"/>
    <property type="evidence" value="ECO:0007669"/>
    <property type="project" value="UniProtKB-KW"/>
</dbReference>
<dbReference type="Pfam" id="PF00355">
    <property type="entry name" value="Rieske"/>
    <property type="match status" value="1"/>
</dbReference>
<dbReference type="Pfam" id="PF00848">
    <property type="entry name" value="Ring_hydroxyl_A"/>
    <property type="match status" value="1"/>
</dbReference>
<dbReference type="SUPFAM" id="SSF50022">
    <property type="entry name" value="ISP domain"/>
    <property type="match status" value="1"/>
</dbReference>
<evidence type="ECO:0000259" key="7">
    <source>
        <dbReference type="PROSITE" id="PS51296"/>
    </source>
</evidence>
<dbReference type="EMBL" id="CP000911">
    <property type="protein sequence ID" value="ABY38547.1"/>
    <property type="molecule type" value="Genomic_DNA"/>
</dbReference>
<dbReference type="InterPro" id="IPR036922">
    <property type="entry name" value="Rieske_2Fe-2S_sf"/>
</dbReference>
<keyword evidence="2" id="KW-0001">2Fe-2S</keyword>
<evidence type="ECO:0000256" key="6">
    <source>
        <dbReference type="ARBA" id="ARBA00023014"/>
    </source>
</evidence>
<dbReference type="GO" id="GO:0005506">
    <property type="term" value="F:iron ion binding"/>
    <property type="evidence" value="ECO:0007669"/>
    <property type="project" value="InterPro"/>
</dbReference>
<dbReference type="RefSeq" id="WP_006071153.1">
    <property type="nucleotide sequence ID" value="NC_010169.1"/>
</dbReference>
<evidence type="ECO:0000256" key="4">
    <source>
        <dbReference type="ARBA" id="ARBA00023002"/>
    </source>
</evidence>
<dbReference type="PANTHER" id="PTHR43756">
    <property type="entry name" value="CHOLINE MONOOXYGENASE, CHLOROPLASTIC"/>
    <property type="match status" value="1"/>
</dbReference>
<evidence type="ECO:0000313" key="8">
    <source>
        <dbReference type="EMBL" id="ABY38547.1"/>
    </source>
</evidence>
<keyword evidence="6" id="KW-0411">Iron-sulfur</keyword>
<dbReference type="CDD" id="cd03469">
    <property type="entry name" value="Rieske_RO_Alpha_N"/>
    <property type="match status" value="1"/>
</dbReference>
<keyword evidence="5" id="KW-0408">Iron</keyword>
<dbReference type="InterPro" id="IPR017941">
    <property type="entry name" value="Rieske_2Fe-2S"/>
</dbReference>
<dbReference type="PRINTS" id="PR00090">
    <property type="entry name" value="RNGDIOXGNASE"/>
</dbReference>
<keyword evidence="3" id="KW-0479">Metal-binding</keyword>
<dbReference type="PROSITE" id="PS51296">
    <property type="entry name" value="RIESKE"/>
    <property type="match status" value="1"/>
</dbReference>
<name>B0CHP6_BRUSI</name>
<keyword evidence="4" id="KW-0560">Oxidoreductase</keyword>
<dbReference type="InterPro" id="IPR015879">
    <property type="entry name" value="Ring_hydroxy_dOase_asu_C_dom"/>
</dbReference>
<organism evidence="8 9">
    <name type="scientific">Brucella suis (strain ATCC 23445 / NCTC 10510)</name>
    <dbReference type="NCBI Taxonomy" id="470137"/>
    <lineage>
        <taxon>Bacteria</taxon>
        <taxon>Pseudomonadati</taxon>
        <taxon>Pseudomonadota</taxon>
        <taxon>Alphaproteobacteria</taxon>
        <taxon>Hyphomicrobiales</taxon>
        <taxon>Brucellaceae</taxon>
        <taxon>Brucella/Ochrobactrum group</taxon>
        <taxon>Brucella</taxon>
    </lineage>
</organism>
<dbReference type="InterPro" id="IPR001663">
    <property type="entry name" value="Rng_hydr_dOase-A"/>
</dbReference>
<reference evidence="8 9" key="1">
    <citation type="submission" date="2007-12" db="EMBL/GenBank/DDBJ databases">
        <title>Brucella suis ATCC 23445 whole genome shotgun sequencing project.</title>
        <authorList>
            <person name="Setubal J.C."/>
            <person name="Bowns C."/>
            <person name="Boyle S."/>
            <person name="Crasta O.R."/>
            <person name="Czar M.J."/>
            <person name="Dharmanolla C."/>
            <person name="Gillespie J.J."/>
            <person name="Kenyon R.W."/>
            <person name="Lu J."/>
            <person name="Mane S."/>
            <person name="Mohapatra S."/>
            <person name="Nagrani S."/>
            <person name="Purkayastha A."/>
            <person name="Rajasimha H.K."/>
            <person name="Shallom J.M."/>
            <person name="Shallom S."/>
            <person name="Shukla M."/>
            <person name="Snyder E.E."/>
            <person name="Sobral B.W."/>
            <person name="Wattam A.R."/>
            <person name="Will R."/>
            <person name="Williams K."/>
            <person name="Yoo H."/>
            <person name="Bruce D."/>
            <person name="Detter C."/>
            <person name="Munk C."/>
            <person name="Brettin T.S."/>
        </authorList>
    </citation>
    <scope>NUCLEOTIDE SEQUENCE [LARGE SCALE GENOMIC DNA]</scope>
    <source>
        <strain evidence="9">ATCC 23445 / NCTC 10510</strain>
    </source>
</reference>
<evidence type="ECO:0000313" key="9">
    <source>
        <dbReference type="Proteomes" id="UP000008545"/>
    </source>
</evidence>
<gene>
    <name evidence="8" type="ordered locus">BSUIS_A1514</name>
</gene>
<accession>B0CHP6</accession>
<dbReference type="KEGG" id="bmt:BSUIS_A1514"/>
<dbReference type="AlphaFoldDB" id="B0CHP6"/>
<dbReference type="CDD" id="cd08884">
    <property type="entry name" value="RHO_alpha_C_GbcA-like"/>
    <property type="match status" value="1"/>
</dbReference>
<evidence type="ECO:0000256" key="5">
    <source>
        <dbReference type="ARBA" id="ARBA00023004"/>
    </source>
</evidence>
<evidence type="ECO:0000256" key="2">
    <source>
        <dbReference type="ARBA" id="ARBA00022714"/>
    </source>
</evidence>
<dbReference type="HOGENOM" id="CLU_026244_3_0_5"/>
<dbReference type="GO" id="GO:0051537">
    <property type="term" value="F:2 iron, 2 sulfur cluster binding"/>
    <property type="evidence" value="ECO:0007669"/>
    <property type="project" value="UniProtKB-KW"/>
</dbReference>
<dbReference type="Gene3D" id="2.102.10.10">
    <property type="entry name" value="Rieske [2Fe-2S] iron-sulphur domain"/>
    <property type="match status" value="1"/>
</dbReference>
<feature type="domain" description="Rieske" evidence="7">
    <location>
        <begin position="43"/>
        <end position="149"/>
    </location>
</feature>
<evidence type="ECO:0000256" key="3">
    <source>
        <dbReference type="ARBA" id="ARBA00022723"/>
    </source>
</evidence>
<dbReference type="Gene3D" id="3.90.380.10">
    <property type="entry name" value="Naphthalene 1,2-dioxygenase Alpha Subunit, Chain A, domain 1"/>
    <property type="match status" value="1"/>
</dbReference>
<dbReference type="SUPFAM" id="SSF55961">
    <property type="entry name" value="Bet v1-like"/>
    <property type="match status" value="1"/>
</dbReference>
<protein>
    <submittedName>
        <fullName evidence="8">Biphenyl dioxygenase subunit alpha</fullName>
    </submittedName>
</protein>
<comment type="cofactor">
    <cofactor evidence="1">
        <name>Fe cation</name>
        <dbReference type="ChEBI" id="CHEBI:24875"/>
    </cofactor>
</comment>
<dbReference type="Proteomes" id="UP000008545">
    <property type="component" value="Chromosome I"/>
</dbReference>
<proteinExistence type="predicted"/>
<keyword evidence="8" id="KW-0223">Dioxygenase</keyword>
<evidence type="ECO:0000256" key="1">
    <source>
        <dbReference type="ARBA" id="ARBA00001962"/>
    </source>
</evidence>
<sequence length="415" mass="46936">MDVRNEMLELLTGRDPNFSLEQKFYTDPDYYKLDLENIFYKDWLFVGHDCELPKTGSYMTVQIGAYPVIIVRDAQGGIRAFHNSCRHRGSRICSAEKGTAAKLVCPYHQWTYELDGRLLFARQVGPDFKPADYGLKPVHCETVAGYIYICVAEEAPDFAAFRNLVEPYLAPHNIKDAKVAFESSIIEKGNWKLVWENNRECYHCAANHPELCRTYPEAPTATGVQGVMEDPEINPLWKSCASIGLPARFNISEDGRYRITRIPLLRDAVSYTMSGKAAVKKSLSDKVAGSTNIGAMLLFNYPSTWNHLMADHAISFRVLPISAEETLVTTKWLVHKDAVEGVDYDLDELTHVWIQTNDQDRKIVEENAVGIHSPAYQPGPYSVEHEGGVMQFLEWYTNTMTPRLRGEAAKLSRVA</sequence>